<keyword evidence="2 3" id="KW-0040">ANK repeat</keyword>
<evidence type="ECO:0000256" key="3">
    <source>
        <dbReference type="PROSITE-ProRule" id="PRU00023"/>
    </source>
</evidence>
<evidence type="ECO:0000256" key="1">
    <source>
        <dbReference type="ARBA" id="ARBA00022737"/>
    </source>
</evidence>
<comment type="caution">
    <text evidence="5">The sequence shown here is derived from an EMBL/GenBank/DDBJ whole genome shotgun (WGS) entry which is preliminary data.</text>
</comment>
<dbReference type="EMBL" id="VXRY01000303">
    <property type="protein sequence ID" value="MXY33945.1"/>
    <property type="molecule type" value="Genomic_DNA"/>
</dbReference>
<evidence type="ECO:0000313" key="5">
    <source>
        <dbReference type="EMBL" id="MXY33945.1"/>
    </source>
</evidence>
<dbReference type="PANTHER" id="PTHR24171">
    <property type="entry name" value="ANKYRIN REPEAT DOMAIN-CONTAINING PROTEIN 39-RELATED"/>
    <property type="match status" value="1"/>
</dbReference>
<feature type="repeat" description="ANK" evidence="3">
    <location>
        <begin position="18"/>
        <end position="50"/>
    </location>
</feature>
<dbReference type="SMART" id="SM00248">
    <property type="entry name" value="ANK"/>
    <property type="match status" value="2"/>
</dbReference>
<accession>A0A6B0Y0M1</accession>
<dbReference type="InterPro" id="IPR036770">
    <property type="entry name" value="Ankyrin_rpt-contain_sf"/>
</dbReference>
<dbReference type="InterPro" id="IPR002110">
    <property type="entry name" value="Ankyrin_rpt"/>
</dbReference>
<gene>
    <name evidence="5" type="ORF">F4Y60_07615</name>
</gene>
<dbReference type="AlphaFoldDB" id="A0A6B0Y0M1"/>
<dbReference type="Gene3D" id="1.25.40.20">
    <property type="entry name" value="Ankyrin repeat-containing domain"/>
    <property type="match status" value="1"/>
</dbReference>
<sequence>MGPDPAPVRGGGRRPHAGRPDPLHSAAIRGRHAAVEALLDGGADPNVRDEDAVTPLHLAAVSGDSASILALVEAGADRAAKDLEGWTPFDLQARDLPERVRNALWPETAE</sequence>
<keyword evidence="1" id="KW-0677">Repeat</keyword>
<name>A0A6B0Y0M1_9RHOB</name>
<dbReference type="PROSITE" id="PS50297">
    <property type="entry name" value="ANK_REP_REGION"/>
    <property type="match status" value="2"/>
</dbReference>
<dbReference type="Pfam" id="PF12796">
    <property type="entry name" value="Ank_2"/>
    <property type="match status" value="1"/>
</dbReference>
<protein>
    <submittedName>
        <fullName evidence="5">Uncharacterized protein</fullName>
    </submittedName>
</protein>
<proteinExistence type="predicted"/>
<dbReference type="SUPFAM" id="SSF48403">
    <property type="entry name" value="Ankyrin repeat"/>
    <property type="match status" value="1"/>
</dbReference>
<organism evidence="5">
    <name type="scientific">Boseongicola sp. SB0664_bin_43</name>
    <dbReference type="NCBI Taxonomy" id="2604844"/>
    <lineage>
        <taxon>Bacteria</taxon>
        <taxon>Pseudomonadati</taxon>
        <taxon>Pseudomonadota</taxon>
        <taxon>Alphaproteobacteria</taxon>
        <taxon>Rhodobacterales</taxon>
        <taxon>Paracoccaceae</taxon>
        <taxon>Boseongicola</taxon>
    </lineage>
</organism>
<dbReference type="PROSITE" id="PS50088">
    <property type="entry name" value="ANK_REPEAT"/>
    <property type="match status" value="2"/>
</dbReference>
<feature type="repeat" description="ANK" evidence="3">
    <location>
        <begin position="51"/>
        <end position="83"/>
    </location>
</feature>
<feature type="region of interest" description="Disordered" evidence="4">
    <location>
        <begin position="1"/>
        <end position="24"/>
    </location>
</feature>
<evidence type="ECO:0000256" key="4">
    <source>
        <dbReference type="SAM" id="MobiDB-lite"/>
    </source>
</evidence>
<reference evidence="5" key="1">
    <citation type="submission" date="2019-09" db="EMBL/GenBank/DDBJ databases">
        <title>Characterisation of the sponge microbiome using genome-centric metagenomics.</title>
        <authorList>
            <person name="Engelberts J.P."/>
            <person name="Robbins S.J."/>
            <person name="De Goeij J.M."/>
            <person name="Aranda M."/>
            <person name="Bell S.C."/>
            <person name="Webster N.S."/>
        </authorList>
    </citation>
    <scope>NUCLEOTIDE SEQUENCE</scope>
    <source>
        <strain evidence="5">SB0664_bin_43</strain>
    </source>
</reference>
<evidence type="ECO:0000256" key="2">
    <source>
        <dbReference type="ARBA" id="ARBA00023043"/>
    </source>
</evidence>